<comment type="similarity">
    <text evidence="2">Belongs to the peptidase S9A family.</text>
</comment>
<gene>
    <name evidence="10" type="ORF">FHS92_002776</name>
</gene>
<dbReference type="Pfam" id="PF00326">
    <property type="entry name" value="Peptidase_S9"/>
    <property type="match status" value="1"/>
</dbReference>
<feature type="signal peptide" evidence="7">
    <location>
        <begin position="1"/>
        <end position="35"/>
    </location>
</feature>
<dbReference type="GO" id="GO:0006508">
    <property type="term" value="P:proteolysis"/>
    <property type="evidence" value="ECO:0007669"/>
    <property type="project" value="UniProtKB-KW"/>
</dbReference>
<evidence type="ECO:0000256" key="3">
    <source>
        <dbReference type="ARBA" id="ARBA00011897"/>
    </source>
</evidence>
<feature type="chain" id="PRO_5032778400" description="prolyl oligopeptidase" evidence="7">
    <location>
        <begin position="36"/>
        <end position="760"/>
    </location>
</feature>
<dbReference type="SUPFAM" id="SSF50993">
    <property type="entry name" value="Peptidase/esterase 'gauge' domain"/>
    <property type="match status" value="1"/>
</dbReference>
<dbReference type="PRINTS" id="PR00862">
    <property type="entry name" value="PROLIGOPTASE"/>
</dbReference>
<evidence type="ECO:0000259" key="9">
    <source>
        <dbReference type="Pfam" id="PF02897"/>
    </source>
</evidence>
<accession>A0A841J1G9</accession>
<dbReference type="InterPro" id="IPR002470">
    <property type="entry name" value="Peptidase_S9A"/>
</dbReference>
<keyword evidence="4" id="KW-0645">Protease</keyword>
<dbReference type="InterPro" id="IPR029058">
    <property type="entry name" value="AB_hydrolase_fold"/>
</dbReference>
<dbReference type="Proteomes" id="UP000552700">
    <property type="component" value="Unassembled WGS sequence"/>
</dbReference>
<dbReference type="GO" id="GO:0005829">
    <property type="term" value="C:cytosol"/>
    <property type="evidence" value="ECO:0007669"/>
    <property type="project" value="TreeGrafter"/>
</dbReference>
<dbReference type="SUPFAM" id="SSF53474">
    <property type="entry name" value="alpha/beta-Hydrolases"/>
    <property type="match status" value="1"/>
</dbReference>
<dbReference type="InterPro" id="IPR051167">
    <property type="entry name" value="Prolyl_oligopep/macrocyclase"/>
</dbReference>
<organism evidence="10 11">
    <name type="scientific">Sphingobium subterraneum</name>
    <dbReference type="NCBI Taxonomy" id="627688"/>
    <lineage>
        <taxon>Bacteria</taxon>
        <taxon>Pseudomonadati</taxon>
        <taxon>Pseudomonadota</taxon>
        <taxon>Alphaproteobacteria</taxon>
        <taxon>Sphingomonadales</taxon>
        <taxon>Sphingomonadaceae</taxon>
        <taxon>Sphingobium</taxon>
    </lineage>
</organism>
<dbReference type="GO" id="GO:0004252">
    <property type="term" value="F:serine-type endopeptidase activity"/>
    <property type="evidence" value="ECO:0007669"/>
    <property type="project" value="UniProtKB-EC"/>
</dbReference>
<evidence type="ECO:0000256" key="1">
    <source>
        <dbReference type="ARBA" id="ARBA00001070"/>
    </source>
</evidence>
<evidence type="ECO:0000259" key="8">
    <source>
        <dbReference type="Pfam" id="PF00326"/>
    </source>
</evidence>
<evidence type="ECO:0000256" key="4">
    <source>
        <dbReference type="ARBA" id="ARBA00022670"/>
    </source>
</evidence>
<keyword evidence="7" id="KW-0732">Signal</keyword>
<evidence type="ECO:0000256" key="5">
    <source>
        <dbReference type="ARBA" id="ARBA00022801"/>
    </source>
</evidence>
<dbReference type="FunFam" id="3.40.50.1820:FF:000005">
    <property type="entry name" value="Prolyl endopeptidase"/>
    <property type="match status" value="1"/>
</dbReference>
<feature type="domain" description="Peptidase S9 prolyl oligopeptidase catalytic" evidence="8">
    <location>
        <begin position="532"/>
        <end position="746"/>
    </location>
</feature>
<sequence>MRKIADPWPMMAAGLRALSGLMVVALAAAAVPAFGAPDGDVSLLPQTASIATRSAPPMPLAYPTTRAVDLVEQKFGVAVADPYRWLENDVRVDSDVAAWVREQNRVTDAYLAGLPGRNIFQQRMKQLYDYGRYSTPRKGGSRYFYSYNSGLQNQSPLYVRDGLKGAQRLLLDPNSLSKDGATALAEWEPSPDGAFLVYAVQEGGSDWRTLQVIDVTSGRTLSDRIEWVKFSRLAWDAQGLGFFYSRFPAPPRDKAFQSPNENQAIWYHRIGTDQSADRLVYATSSRPKLGHSAEVTDDGAWLVITSSEGTDERFELTVVDLTRLDWANPRWKPRTLVRGLEHDWKLVGGRGNRLWFVTDKGAPRGRMVTLDAAKPRRAPVEIVPERPDTLAAGSMVGDRIILAYMSDARTVAVLVESDGRWVGDVPLPDIGTAAGFGGKAGDPETFFSFSSYTTPSTVYRYDTATNRISLFAQPKLAFDPDDYLTQQIFYPSKDGTQVPMFIVRRKDLAISAKAAPTLLYGYGGFNIPVTPAFSAAKLAWVEQGGVLAVANLRGGGEYGKEWHDGGRLANKQNVFDDFIAAGEYLMANGYTGSGQLAIEGRSNGGLLVGAVVNQRPDLFAAALPAVGVMDMLRFDQFTAGRYWVDDYGYPDREEDFRRLLAYSPYHNIHSGTDYPAILVSTADTDDRVVPGHSFKYTAALQAARIGPKPHLIRIETRAGHGSGKPTDKLISEYADYYAFAARWTGMELKAPPPPHSVRPD</sequence>
<reference evidence="10 11" key="1">
    <citation type="submission" date="2020-08" db="EMBL/GenBank/DDBJ databases">
        <title>Genomic Encyclopedia of Type Strains, Phase IV (KMG-IV): sequencing the most valuable type-strain genomes for metagenomic binning, comparative biology and taxonomic classification.</title>
        <authorList>
            <person name="Goeker M."/>
        </authorList>
    </citation>
    <scope>NUCLEOTIDE SEQUENCE [LARGE SCALE GENOMIC DNA]</scope>
    <source>
        <strain evidence="10 11">DSM 102255</strain>
    </source>
</reference>
<comment type="caution">
    <text evidence="10">The sequence shown here is derived from an EMBL/GenBank/DDBJ whole genome shotgun (WGS) entry which is preliminary data.</text>
</comment>
<protein>
    <recommendedName>
        <fullName evidence="3">prolyl oligopeptidase</fullName>
        <ecNumber evidence="3">3.4.21.26</ecNumber>
    </recommendedName>
</protein>
<dbReference type="InterPro" id="IPR023302">
    <property type="entry name" value="Pept_S9A_N"/>
</dbReference>
<keyword evidence="5 10" id="KW-0378">Hydrolase</keyword>
<dbReference type="PANTHER" id="PTHR42881:SF2">
    <property type="entry name" value="PROLYL ENDOPEPTIDASE"/>
    <property type="match status" value="1"/>
</dbReference>
<dbReference type="AlphaFoldDB" id="A0A841J1G9"/>
<dbReference type="PROSITE" id="PS00708">
    <property type="entry name" value="PRO_ENDOPEP_SER"/>
    <property type="match status" value="1"/>
</dbReference>
<dbReference type="GO" id="GO:0070012">
    <property type="term" value="F:oligopeptidase activity"/>
    <property type="evidence" value="ECO:0007669"/>
    <property type="project" value="TreeGrafter"/>
</dbReference>
<dbReference type="PANTHER" id="PTHR42881">
    <property type="entry name" value="PROLYL ENDOPEPTIDASE"/>
    <property type="match status" value="1"/>
</dbReference>
<evidence type="ECO:0000256" key="6">
    <source>
        <dbReference type="ARBA" id="ARBA00022825"/>
    </source>
</evidence>
<dbReference type="EC" id="3.4.21.26" evidence="3"/>
<keyword evidence="6" id="KW-0720">Serine protease</keyword>
<evidence type="ECO:0000313" key="11">
    <source>
        <dbReference type="Proteomes" id="UP000552700"/>
    </source>
</evidence>
<dbReference type="InterPro" id="IPR001375">
    <property type="entry name" value="Peptidase_S9_cat"/>
</dbReference>
<proteinExistence type="inferred from homology"/>
<dbReference type="EMBL" id="JACIJP010000005">
    <property type="protein sequence ID" value="MBB6125019.1"/>
    <property type="molecule type" value="Genomic_DNA"/>
</dbReference>
<dbReference type="Pfam" id="PF02897">
    <property type="entry name" value="Peptidase_S9_N"/>
    <property type="match status" value="1"/>
</dbReference>
<name>A0A841J1G9_9SPHN</name>
<comment type="catalytic activity">
    <reaction evidence="1">
        <text>Hydrolysis of Pro-|-Xaa &gt;&gt; Ala-|-Xaa in oligopeptides.</text>
        <dbReference type="EC" id="3.4.21.26"/>
    </reaction>
</comment>
<dbReference type="InterPro" id="IPR002471">
    <property type="entry name" value="Pept_S9_AS"/>
</dbReference>
<keyword evidence="11" id="KW-1185">Reference proteome</keyword>
<evidence type="ECO:0000313" key="10">
    <source>
        <dbReference type="EMBL" id="MBB6125019.1"/>
    </source>
</evidence>
<evidence type="ECO:0000256" key="2">
    <source>
        <dbReference type="ARBA" id="ARBA00005228"/>
    </source>
</evidence>
<evidence type="ECO:0000256" key="7">
    <source>
        <dbReference type="SAM" id="SignalP"/>
    </source>
</evidence>
<feature type="domain" description="Peptidase S9A N-terminal" evidence="9">
    <location>
        <begin position="63"/>
        <end position="473"/>
    </location>
</feature>
<dbReference type="Gene3D" id="2.130.10.120">
    <property type="entry name" value="Prolyl oligopeptidase, N-terminal domain"/>
    <property type="match status" value="1"/>
</dbReference>
<dbReference type="RefSeq" id="WP_246352010.1">
    <property type="nucleotide sequence ID" value="NZ_JACIJP010000005.1"/>
</dbReference>
<dbReference type="Gene3D" id="3.40.50.1820">
    <property type="entry name" value="alpha/beta hydrolase"/>
    <property type="match status" value="1"/>
</dbReference>